<proteinExistence type="predicted"/>
<organism evidence="1 2">
    <name type="scientific">Adlercreutzia muris</name>
    <dbReference type="NCBI Taxonomy" id="1796610"/>
    <lineage>
        <taxon>Bacteria</taxon>
        <taxon>Bacillati</taxon>
        <taxon>Actinomycetota</taxon>
        <taxon>Coriobacteriia</taxon>
        <taxon>Eggerthellales</taxon>
        <taxon>Eggerthellaceae</taxon>
        <taxon>Adlercreutzia</taxon>
    </lineage>
</organism>
<dbReference type="Proteomes" id="UP000479639">
    <property type="component" value="Unassembled WGS sequence"/>
</dbReference>
<name>A0A7C8FW83_9ACTN</name>
<dbReference type="EMBL" id="WAJS01000030">
    <property type="protein sequence ID" value="KAB1642776.1"/>
    <property type="molecule type" value="Genomic_DNA"/>
</dbReference>
<evidence type="ECO:0000313" key="2">
    <source>
        <dbReference type="Proteomes" id="UP000479639"/>
    </source>
</evidence>
<comment type="caution">
    <text evidence="1">The sequence shown here is derived from an EMBL/GenBank/DDBJ whole genome shotgun (WGS) entry which is preliminary data.</text>
</comment>
<protein>
    <submittedName>
        <fullName evidence="1">Uncharacterized protein</fullName>
    </submittedName>
</protein>
<evidence type="ECO:0000313" key="1">
    <source>
        <dbReference type="EMBL" id="KAB1642776.1"/>
    </source>
</evidence>
<sequence>MMPDRKTMEEDRRADAALKLQLARFLEKVNAGTATAQEIELMGKVAVLLDQSRTRELQRKAADVFHAASGIATAI</sequence>
<dbReference type="RefSeq" id="WP_151431421.1">
    <property type="nucleotide sequence ID" value="NZ_JANJZI010000002.1"/>
</dbReference>
<keyword evidence="2" id="KW-1185">Reference proteome</keyword>
<dbReference type="AlphaFoldDB" id="A0A7C8FW83"/>
<accession>A0A7C8FW83</accession>
<gene>
    <name evidence="1" type="ORF">F8D48_09120</name>
</gene>
<reference evidence="1 2" key="1">
    <citation type="submission" date="2019-09" db="EMBL/GenBank/DDBJ databases">
        <title>Whole genome shotgun sequencing (WGS) of Ellagibacter isourolithinifaciens DSM 104140(T) and Adlercreutzia muris DSM 29508(T).</title>
        <authorList>
            <person name="Stoll D.A."/>
            <person name="Danylec N."/>
            <person name="Huch M."/>
        </authorList>
    </citation>
    <scope>NUCLEOTIDE SEQUENCE [LARGE SCALE GENOMIC DNA]</scope>
    <source>
        <strain evidence="1 2">DSM 29508</strain>
    </source>
</reference>